<gene>
    <name evidence="2" type="ORF">Celaphus_00011934</name>
</gene>
<protein>
    <submittedName>
        <fullName evidence="2">Uncharacterized protein</fullName>
    </submittedName>
</protein>
<evidence type="ECO:0000256" key="1">
    <source>
        <dbReference type="SAM" id="MobiDB-lite"/>
    </source>
</evidence>
<dbReference type="Proteomes" id="UP000242450">
    <property type="component" value="Chromosome 18"/>
</dbReference>
<sequence>MSDVEENNFEGRPDSWVRFPPAPRGTLPSSHPEASLSLFKGVGPRRGGAGGDGREFPSGRIVVGASCGGVSGDPEHRRGSRGRKCAGLLSGRGEAGAGLAGACVSLALYCSERPRLCWNRQRCVYKGESLEVEGGTSLMKWLVNDRTDP</sequence>
<proteinExistence type="predicted"/>
<evidence type="ECO:0000313" key="3">
    <source>
        <dbReference type="Proteomes" id="UP000242450"/>
    </source>
</evidence>
<dbReference type="AlphaFoldDB" id="A0A212CKH6"/>
<organism evidence="2 3">
    <name type="scientific">Cervus elaphus hippelaphus</name>
    <name type="common">European red deer</name>
    <dbReference type="NCBI Taxonomy" id="46360"/>
    <lineage>
        <taxon>Eukaryota</taxon>
        <taxon>Metazoa</taxon>
        <taxon>Chordata</taxon>
        <taxon>Craniata</taxon>
        <taxon>Vertebrata</taxon>
        <taxon>Euteleostomi</taxon>
        <taxon>Mammalia</taxon>
        <taxon>Eutheria</taxon>
        <taxon>Laurasiatheria</taxon>
        <taxon>Artiodactyla</taxon>
        <taxon>Ruminantia</taxon>
        <taxon>Pecora</taxon>
        <taxon>Cervidae</taxon>
        <taxon>Cervinae</taxon>
        <taxon>Cervus</taxon>
    </lineage>
</organism>
<reference evidence="2 3" key="1">
    <citation type="journal article" date="2018" name="Mol. Genet. Genomics">
        <title>The red deer Cervus elaphus genome CerEla1.0: sequencing, annotating, genes, and chromosomes.</title>
        <authorList>
            <person name="Bana N.A."/>
            <person name="Nyiri A."/>
            <person name="Nagy J."/>
            <person name="Frank K."/>
            <person name="Nagy T."/>
            <person name="Steger V."/>
            <person name="Schiller M."/>
            <person name="Lakatos P."/>
            <person name="Sugar L."/>
            <person name="Horn P."/>
            <person name="Barta E."/>
            <person name="Orosz L."/>
        </authorList>
    </citation>
    <scope>NUCLEOTIDE SEQUENCE [LARGE SCALE GENOMIC DNA]</scope>
    <source>
        <strain evidence="2">Hungarian</strain>
    </source>
</reference>
<accession>A0A212CKH6</accession>
<feature type="region of interest" description="Disordered" evidence="1">
    <location>
        <begin position="1"/>
        <end position="57"/>
    </location>
</feature>
<name>A0A212CKH6_CEREH</name>
<evidence type="ECO:0000313" key="2">
    <source>
        <dbReference type="EMBL" id="OWK06435.1"/>
    </source>
</evidence>
<keyword evidence="3" id="KW-1185">Reference proteome</keyword>
<comment type="caution">
    <text evidence="2">The sequence shown here is derived from an EMBL/GenBank/DDBJ whole genome shotgun (WGS) entry which is preliminary data.</text>
</comment>
<dbReference type="EMBL" id="MKHE01000018">
    <property type="protein sequence ID" value="OWK06435.1"/>
    <property type="molecule type" value="Genomic_DNA"/>
</dbReference>